<feature type="transmembrane region" description="Helical" evidence="1">
    <location>
        <begin position="143"/>
        <end position="160"/>
    </location>
</feature>
<evidence type="ECO:0000259" key="2">
    <source>
        <dbReference type="Pfam" id="PF00892"/>
    </source>
</evidence>
<feature type="transmembrane region" description="Helical" evidence="1">
    <location>
        <begin position="117"/>
        <end position="137"/>
    </location>
</feature>
<dbReference type="EMBL" id="CP081070">
    <property type="protein sequence ID" value="UWQ53249.1"/>
    <property type="molecule type" value="Genomic_DNA"/>
</dbReference>
<feature type="transmembrane region" description="Helical" evidence="1">
    <location>
        <begin position="65"/>
        <end position="85"/>
    </location>
</feature>
<evidence type="ECO:0000256" key="1">
    <source>
        <dbReference type="SAM" id="Phobius"/>
    </source>
</evidence>
<feature type="transmembrane region" description="Helical" evidence="1">
    <location>
        <begin position="229"/>
        <end position="248"/>
    </location>
</feature>
<feature type="transmembrane region" description="Helical" evidence="1">
    <location>
        <begin position="198"/>
        <end position="222"/>
    </location>
</feature>
<name>A0A9Q9HDR3_LEICA</name>
<dbReference type="RefSeq" id="WP_259970925.1">
    <property type="nucleotide sequence ID" value="NZ_CP081070.1"/>
</dbReference>
<feature type="domain" description="EamA" evidence="2">
    <location>
        <begin position="4"/>
        <end position="133"/>
    </location>
</feature>
<sequence>MFQAVILMFAAMSMIPAGDLCGKLLTGSGLATPAFVAWSRFSIGAALILPFVPRQAFTLLGDWRLWLRAGLLTGGIFSIQMALVTEPLANVFAAFFIGPVVSYVLSVLLLREQATLLRSLLMALGFLGVLMVVRPGFGGSVNLLWAVLAGCFYGGFLTSSRWLAGVGSPLELSLTQLLLSALLMLPLGLASLPEFSPATAALTVGSAAFSMMGNLLLLFAYGRVQAVKLAPMVYFQLVAAVGLGWAVFSQLPDAWTWAGLAVVLSAGLASALLRR</sequence>
<keyword evidence="1" id="KW-1133">Transmembrane helix</keyword>
<accession>A0A9Q9HDR3</accession>
<reference evidence="3" key="1">
    <citation type="submission" date="2021-08" db="EMBL/GenBank/DDBJ databases">
        <authorList>
            <person name="Nwanade C."/>
            <person name="Wang M."/>
            <person name="Masoudi A."/>
            <person name="Yu Z."/>
            <person name="Liu J."/>
        </authorList>
    </citation>
    <scope>NUCLEOTIDE SEQUENCE</scope>
    <source>
        <strain evidence="3">S122</strain>
    </source>
</reference>
<keyword evidence="1" id="KW-0472">Membrane</keyword>
<dbReference type="GO" id="GO:0016020">
    <property type="term" value="C:membrane"/>
    <property type="evidence" value="ECO:0007669"/>
    <property type="project" value="InterPro"/>
</dbReference>
<dbReference type="Proteomes" id="UP001058713">
    <property type="component" value="Chromosome"/>
</dbReference>
<proteinExistence type="predicted"/>
<keyword evidence="1" id="KW-0812">Transmembrane</keyword>
<dbReference type="InterPro" id="IPR037185">
    <property type="entry name" value="EmrE-like"/>
</dbReference>
<protein>
    <submittedName>
        <fullName evidence="3">DMT family transporter</fullName>
    </submittedName>
</protein>
<gene>
    <name evidence="3" type="ORF">K3721_14820</name>
</gene>
<feature type="domain" description="EamA" evidence="2">
    <location>
        <begin position="143"/>
        <end position="265"/>
    </location>
</feature>
<feature type="transmembrane region" description="Helical" evidence="1">
    <location>
        <begin position="33"/>
        <end position="53"/>
    </location>
</feature>
<feature type="transmembrane region" description="Helical" evidence="1">
    <location>
        <begin position="91"/>
        <end position="110"/>
    </location>
</feature>
<feature type="transmembrane region" description="Helical" evidence="1">
    <location>
        <begin position="172"/>
        <end position="192"/>
    </location>
</feature>
<evidence type="ECO:0000313" key="4">
    <source>
        <dbReference type="Proteomes" id="UP001058713"/>
    </source>
</evidence>
<dbReference type="InterPro" id="IPR000620">
    <property type="entry name" value="EamA_dom"/>
</dbReference>
<dbReference type="AlphaFoldDB" id="A0A9Q9HDR3"/>
<feature type="transmembrane region" description="Helical" evidence="1">
    <location>
        <begin position="254"/>
        <end position="273"/>
    </location>
</feature>
<dbReference type="SUPFAM" id="SSF103481">
    <property type="entry name" value="Multidrug resistance efflux transporter EmrE"/>
    <property type="match status" value="2"/>
</dbReference>
<dbReference type="Pfam" id="PF00892">
    <property type="entry name" value="EamA"/>
    <property type="match status" value="2"/>
</dbReference>
<evidence type="ECO:0000313" key="3">
    <source>
        <dbReference type="EMBL" id="UWQ53249.1"/>
    </source>
</evidence>
<organism evidence="3 4">
    <name type="scientific">Leisingera caerulea</name>
    <name type="common">Phaeobacter caeruleus</name>
    <dbReference type="NCBI Taxonomy" id="506591"/>
    <lineage>
        <taxon>Bacteria</taxon>
        <taxon>Pseudomonadati</taxon>
        <taxon>Pseudomonadota</taxon>
        <taxon>Alphaproteobacteria</taxon>
        <taxon>Rhodobacterales</taxon>
        <taxon>Roseobacteraceae</taxon>
        <taxon>Leisingera</taxon>
    </lineage>
</organism>
<dbReference type="KEGG" id="lcae:K3721_14820"/>